<dbReference type="GO" id="GO:1990904">
    <property type="term" value="C:ribonucleoprotein complex"/>
    <property type="evidence" value="ECO:0007669"/>
    <property type="project" value="UniProtKB-KW"/>
</dbReference>
<evidence type="ECO:0000313" key="6">
    <source>
        <dbReference type="EMBL" id="CAD9862396.1"/>
    </source>
</evidence>
<keyword evidence="2 4" id="KW-0689">Ribosomal protein</keyword>
<dbReference type="SUPFAM" id="SSF160374">
    <property type="entry name" value="RplX-like"/>
    <property type="match status" value="1"/>
</dbReference>
<dbReference type="PIRSF" id="PIRSF002190">
    <property type="entry name" value="Ribosomal_L18a"/>
    <property type="match status" value="1"/>
</dbReference>
<dbReference type="PANTHER" id="PTHR10052">
    <property type="entry name" value="60S RIBOSOMAL PROTEIN L18A"/>
    <property type="match status" value="1"/>
</dbReference>
<dbReference type="InterPro" id="IPR023573">
    <property type="entry name" value="Ribosomal_eL20_dom"/>
</dbReference>
<dbReference type="AlphaFoldDB" id="A0A7S2XX70"/>
<name>A0A7S2XX70_9STRA</name>
<organism evidence="6">
    <name type="scientific">Fibrocapsa japonica</name>
    <dbReference type="NCBI Taxonomy" id="94617"/>
    <lineage>
        <taxon>Eukaryota</taxon>
        <taxon>Sar</taxon>
        <taxon>Stramenopiles</taxon>
        <taxon>Ochrophyta</taxon>
        <taxon>Raphidophyceae</taxon>
        <taxon>Chattonellales</taxon>
        <taxon>Chattonellaceae</taxon>
        <taxon>Fibrocapsa</taxon>
    </lineage>
</organism>
<dbReference type="EMBL" id="HBHR01010301">
    <property type="protein sequence ID" value="CAD9862396.1"/>
    <property type="molecule type" value="Transcribed_RNA"/>
</dbReference>
<accession>A0A7S2XX70</accession>
<evidence type="ECO:0000256" key="2">
    <source>
        <dbReference type="ARBA" id="ARBA00022980"/>
    </source>
</evidence>
<dbReference type="FunFam" id="3.10.20.10:FF:000002">
    <property type="entry name" value="60S ribosomal protein L18a"/>
    <property type="match status" value="1"/>
</dbReference>
<evidence type="ECO:0000256" key="4">
    <source>
        <dbReference type="PIRNR" id="PIRNR002190"/>
    </source>
</evidence>
<reference evidence="6" key="1">
    <citation type="submission" date="2021-01" db="EMBL/GenBank/DDBJ databases">
        <authorList>
            <person name="Corre E."/>
            <person name="Pelletier E."/>
            <person name="Niang G."/>
            <person name="Scheremetjew M."/>
            <person name="Finn R."/>
            <person name="Kale V."/>
            <person name="Holt S."/>
            <person name="Cochrane G."/>
            <person name="Meng A."/>
            <person name="Brown T."/>
            <person name="Cohen L."/>
        </authorList>
    </citation>
    <scope>NUCLEOTIDE SEQUENCE</scope>
    <source>
        <strain evidence="6">CCMP1661</strain>
    </source>
</reference>
<dbReference type="HAMAP" id="MF_00273">
    <property type="entry name" value="Ribosomal_eL20"/>
    <property type="match status" value="1"/>
</dbReference>
<feature type="domain" description="Large ribosomal subunit protein eL20" evidence="5">
    <location>
        <begin position="3"/>
        <end position="125"/>
    </location>
</feature>
<dbReference type="Pfam" id="PF01775">
    <property type="entry name" value="Ribosomal_L18A"/>
    <property type="match status" value="1"/>
</dbReference>
<dbReference type="GO" id="GO:0003735">
    <property type="term" value="F:structural constituent of ribosome"/>
    <property type="evidence" value="ECO:0007669"/>
    <property type="project" value="InterPro"/>
</dbReference>
<evidence type="ECO:0000259" key="5">
    <source>
        <dbReference type="Pfam" id="PF01775"/>
    </source>
</evidence>
<comment type="similarity">
    <text evidence="1 4">Belongs to the eukaryotic ribosomal protein eL20 family.</text>
</comment>
<dbReference type="FunFam" id="3.10.20.10:FF:000001">
    <property type="entry name" value="60S ribosomal protein L18a"/>
    <property type="match status" value="1"/>
</dbReference>
<dbReference type="GO" id="GO:0006412">
    <property type="term" value="P:translation"/>
    <property type="evidence" value="ECO:0007669"/>
    <property type="project" value="InterPro"/>
</dbReference>
<protein>
    <recommendedName>
        <fullName evidence="4">60S ribosomal protein L18a</fullName>
    </recommendedName>
</protein>
<sequence>MPMRQYQVVGRKAPTAAEPKPPLLRMKLFARNPVQAQSRFWYFIHQMRKMKKTTGEIVDVNEITEKNSRVVKNYGIWIRYNSRSGTHNMFREFRDLKLTGAVDQLYAEMSGRHRARFSSVQIIRTAVLDAKDCKRPNITQYHDSKIKFPLTHQIRRAPAKKHRTTFKATRPTTYYG</sequence>
<proteinExistence type="inferred from homology"/>
<dbReference type="GO" id="GO:0005840">
    <property type="term" value="C:ribosome"/>
    <property type="evidence" value="ECO:0007669"/>
    <property type="project" value="UniProtKB-KW"/>
</dbReference>
<gene>
    <name evidence="6" type="ORF">FJAP1339_LOCUS4928</name>
</gene>
<dbReference type="InterPro" id="IPR028877">
    <property type="entry name" value="Ribosomal_eL20"/>
</dbReference>
<evidence type="ECO:0000256" key="1">
    <source>
        <dbReference type="ARBA" id="ARBA00009362"/>
    </source>
</evidence>
<dbReference type="Gene3D" id="3.10.20.10">
    <property type="match status" value="2"/>
</dbReference>
<keyword evidence="3 4" id="KW-0687">Ribonucleoprotein</keyword>
<evidence type="ECO:0000256" key="3">
    <source>
        <dbReference type="ARBA" id="ARBA00023274"/>
    </source>
</evidence>
<dbReference type="InterPro" id="IPR021138">
    <property type="entry name" value="Ribosomal_eL20_eukaryotes"/>
</dbReference>